<protein>
    <recommendedName>
        <fullName evidence="1">Tubulin binding cofactor C-like domain-containing protein</fullName>
    </recommendedName>
</protein>
<evidence type="ECO:0000313" key="3">
    <source>
        <dbReference type="Proteomes" id="UP000823775"/>
    </source>
</evidence>
<dbReference type="InterPro" id="IPR027684">
    <property type="entry name" value="TBCC"/>
</dbReference>
<dbReference type="Gene3D" id="2.160.20.70">
    <property type="match status" value="1"/>
</dbReference>
<keyword evidence="3" id="KW-1185">Reference proteome</keyword>
<dbReference type="EMBL" id="JACEIK010002560">
    <property type="protein sequence ID" value="MCD9637792.1"/>
    <property type="molecule type" value="Genomic_DNA"/>
</dbReference>
<dbReference type="InterPro" id="IPR016098">
    <property type="entry name" value="CAP/MinC_C"/>
</dbReference>
<dbReference type="PANTHER" id="PTHR15139">
    <property type="entry name" value="TUBULIN FOLDING COFACTOR C"/>
    <property type="match status" value="1"/>
</dbReference>
<feature type="domain" description="Tubulin binding cofactor C-like" evidence="1">
    <location>
        <begin position="23"/>
        <end position="72"/>
    </location>
</feature>
<dbReference type="Proteomes" id="UP000823775">
    <property type="component" value="Unassembled WGS sequence"/>
</dbReference>
<evidence type="ECO:0000313" key="2">
    <source>
        <dbReference type="EMBL" id="MCD9637792.1"/>
    </source>
</evidence>
<evidence type="ECO:0000259" key="1">
    <source>
        <dbReference type="Pfam" id="PF07986"/>
    </source>
</evidence>
<proteinExistence type="predicted"/>
<organism evidence="2 3">
    <name type="scientific">Datura stramonium</name>
    <name type="common">Jimsonweed</name>
    <name type="synonym">Common thornapple</name>
    <dbReference type="NCBI Taxonomy" id="4076"/>
    <lineage>
        <taxon>Eukaryota</taxon>
        <taxon>Viridiplantae</taxon>
        <taxon>Streptophyta</taxon>
        <taxon>Embryophyta</taxon>
        <taxon>Tracheophyta</taxon>
        <taxon>Spermatophyta</taxon>
        <taxon>Magnoliopsida</taxon>
        <taxon>eudicotyledons</taxon>
        <taxon>Gunneridae</taxon>
        <taxon>Pentapetalae</taxon>
        <taxon>asterids</taxon>
        <taxon>lamiids</taxon>
        <taxon>Solanales</taxon>
        <taxon>Solanaceae</taxon>
        <taxon>Solanoideae</taxon>
        <taxon>Datureae</taxon>
        <taxon>Datura</taxon>
    </lineage>
</organism>
<accession>A0ABS8UUG4</accession>
<reference evidence="2 3" key="1">
    <citation type="journal article" date="2021" name="BMC Genomics">
        <title>Datura genome reveals duplications of psychoactive alkaloid biosynthetic genes and high mutation rate following tissue culture.</title>
        <authorList>
            <person name="Rajewski A."/>
            <person name="Carter-House D."/>
            <person name="Stajich J."/>
            <person name="Litt A."/>
        </authorList>
    </citation>
    <scope>NUCLEOTIDE SEQUENCE [LARGE SCALE GENOMIC DNA]</scope>
    <source>
        <strain evidence="2">AR-01</strain>
    </source>
</reference>
<dbReference type="Pfam" id="PF07986">
    <property type="entry name" value="TBCC"/>
    <property type="match status" value="1"/>
</dbReference>
<name>A0ABS8UUG4_DATST</name>
<dbReference type="PANTHER" id="PTHR15139:SF0">
    <property type="entry name" value="TUBULIN-SPECIFIC CHAPERONE C"/>
    <property type="match status" value="1"/>
</dbReference>
<comment type="caution">
    <text evidence="2">The sequence shown here is derived from an EMBL/GenBank/DDBJ whole genome shotgun (WGS) entry which is preliminary data.</text>
</comment>
<dbReference type="InterPro" id="IPR012945">
    <property type="entry name" value="Tubulin-bd_cofactor_C_dom"/>
</dbReference>
<gene>
    <name evidence="2" type="ORF">HAX54_021291</name>
</gene>
<sequence>MWNQRIQGLGLWTRQDLGRQRNEIRIHQAKGCDFYLRARSRPIIEDSNGVRFAPYCLKYDGIEKDLEEANLGEEMVSGLMWMILSG</sequence>